<dbReference type="AlphaFoldDB" id="A0A137P786"/>
<accession>A0A137P786</accession>
<dbReference type="Gene3D" id="2.60.40.150">
    <property type="entry name" value="C2 domain"/>
    <property type="match status" value="1"/>
</dbReference>
<dbReference type="Pfam" id="PF00168">
    <property type="entry name" value="C2"/>
    <property type="match status" value="1"/>
</dbReference>
<dbReference type="InterPro" id="IPR000008">
    <property type="entry name" value="C2_dom"/>
</dbReference>
<dbReference type="OrthoDB" id="270970at2759"/>
<evidence type="ECO:0000313" key="2">
    <source>
        <dbReference type="EMBL" id="KXN70870.1"/>
    </source>
</evidence>
<gene>
    <name evidence="2" type="ORF">CONCODRAFT_6495</name>
</gene>
<dbReference type="SMART" id="SM00239">
    <property type="entry name" value="C2"/>
    <property type="match status" value="1"/>
</dbReference>
<dbReference type="CDD" id="cd00030">
    <property type="entry name" value="C2"/>
    <property type="match status" value="1"/>
</dbReference>
<name>A0A137P786_CONC2</name>
<dbReference type="EMBL" id="KQ964490">
    <property type="protein sequence ID" value="KXN70870.1"/>
    <property type="molecule type" value="Genomic_DNA"/>
</dbReference>
<evidence type="ECO:0000313" key="3">
    <source>
        <dbReference type="Proteomes" id="UP000070444"/>
    </source>
</evidence>
<dbReference type="PROSITE" id="PS50004">
    <property type="entry name" value="C2"/>
    <property type="match status" value="1"/>
</dbReference>
<dbReference type="SUPFAM" id="SSF49562">
    <property type="entry name" value="C2 domain (Calcium/lipid-binding domain, CaLB)"/>
    <property type="match status" value="1"/>
</dbReference>
<protein>
    <recommendedName>
        <fullName evidence="1">C2 domain-containing protein</fullName>
    </recommendedName>
</protein>
<dbReference type="Proteomes" id="UP000070444">
    <property type="component" value="Unassembled WGS sequence"/>
</dbReference>
<organism evidence="2 3">
    <name type="scientific">Conidiobolus coronatus (strain ATCC 28846 / CBS 209.66 / NRRL 28638)</name>
    <name type="common">Delacroixia coronata</name>
    <dbReference type="NCBI Taxonomy" id="796925"/>
    <lineage>
        <taxon>Eukaryota</taxon>
        <taxon>Fungi</taxon>
        <taxon>Fungi incertae sedis</taxon>
        <taxon>Zoopagomycota</taxon>
        <taxon>Entomophthoromycotina</taxon>
        <taxon>Entomophthoromycetes</taxon>
        <taxon>Entomophthorales</taxon>
        <taxon>Ancylistaceae</taxon>
        <taxon>Conidiobolus</taxon>
    </lineage>
</organism>
<reference evidence="2 3" key="1">
    <citation type="journal article" date="2015" name="Genome Biol. Evol.">
        <title>Phylogenomic analyses indicate that early fungi evolved digesting cell walls of algal ancestors of land plants.</title>
        <authorList>
            <person name="Chang Y."/>
            <person name="Wang S."/>
            <person name="Sekimoto S."/>
            <person name="Aerts A.L."/>
            <person name="Choi C."/>
            <person name="Clum A."/>
            <person name="LaButti K.M."/>
            <person name="Lindquist E.A."/>
            <person name="Yee Ngan C."/>
            <person name="Ohm R.A."/>
            <person name="Salamov A.A."/>
            <person name="Grigoriev I.V."/>
            <person name="Spatafora J.W."/>
            <person name="Berbee M.L."/>
        </authorList>
    </citation>
    <scope>NUCLEOTIDE SEQUENCE [LARGE SCALE GENOMIC DNA]</scope>
    <source>
        <strain evidence="2 3">NRRL 28638</strain>
    </source>
</reference>
<keyword evidence="3" id="KW-1185">Reference proteome</keyword>
<feature type="domain" description="C2" evidence="1">
    <location>
        <begin position="1"/>
        <end position="106"/>
    </location>
</feature>
<dbReference type="InterPro" id="IPR035892">
    <property type="entry name" value="C2_domain_sf"/>
</dbReference>
<proteinExistence type="predicted"/>
<evidence type="ECO:0000259" key="1">
    <source>
        <dbReference type="PROSITE" id="PS50004"/>
    </source>
</evidence>
<sequence length="125" mass="13990">MTKIIVDVIKARNLKVCEGPNGKIDPYLQLFVGSPSNSNIQNTKSYEAKPCETIELGEYFEFNVNEEDCLNIRLYDDKELVDGEGTGEARIPLDEVIDNGSKKSWFKLGEGGDYCGEVLLNIHTQ</sequence>